<keyword evidence="3" id="KW-1185">Reference proteome</keyword>
<dbReference type="GeneID" id="54467849"/>
<reference evidence="4" key="2">
    <citation type="submission" date="2020-04" db="EMBL/GenBank/DDBJ databases">
        <authorList>
            <consortium name="NCBI Genome Project"/>
        </authorList>
    </citation>
    <scope>NUCLEOTIDE SEQUENCE</scope>
    <source>
        <strain evidence="4">CBS 304.34</strain>
    </source>
</reference>
<feature type="compositionally biased region" description="Polar residues" evidence="1">
    <location>
        <begin position="519"/>
        <end position="532"/>
    </location>
</feature>
<feature type="compositionally biased region" description="Basic and acidic residues" evidence="1">
    <location>
        <begin position="493"/>
        <end position="502"/>
    </location>
</feature>
<evidence type="ECO:0000313" key="4">
    <source>
        <dbReference type="RefSeq" id="XP_033581982.1"/>
    </source>
</evidence>
<evidence type="ECO:0000313" key="3">
    <source>
        <dbReference type="Proteomes" id="UP000504636"/>
    </source>
</evidence>
<proteinExistence type="predicted"/>
<feature type="region of interest" description="Disordered" evidence="1">
    <location>
        <begin position="610"/>
        <end position="632"/>
    </location>
</feature>
<dbReference type="Proteomes" id="UP000504636">
    <property type="component" value="Unplaced"/>
</dbReference>
<organism evidence="2">
    <name type="scientific">Mytilinidion resinicola</name>
    <dbReference type="NCBI Taxonomy" id="574789"/>
    <lineage>
        <taxon>Eukaryota</taxon>
        <taxon>Fungi</taxon>
        <taxon>Dikarya</taxon>
        <taxon>Ascomycota</taxon>
        <taxon>Pezizomycotina</taxon>
        <taxon>Dothideomycetes</taxon>
        <taxon>Pleosporomycetidae</taxon>
        <taxon>Mytilinidiales</taxon>
        <taxon>Mytilinidiaceae</taxon>
        <taxon>Mytilinidion</taxon>
    </lineage>
</organism>
<name>A0A6A6Z2I6_9PEZI</name>
<feature type="compositionally biased region" description="Low complexity" evidence="1">
    <location>
        <begin position="378"/>
        <end position="388"/>
    </location>
</feature>
<evidence type="ECO:0000313" key="2">
    <source>
        <dbReference type="EMBL" id="KAF2815018.1"/>
    </source>
</evidence>
<dbReference type="EMBL" id="MU003694">
    <property type="protein sequence ID" value="KAF2815018.1"/>
    <property type="molecule type" value="Genomic_DNA"/>
</dbReference>
<feature type="compositionally biased region" description="Polar residues" evidence="1">
    <location>
        <begin position="290"/>
        <end position="302"/>
    </location>
</feature>
<reference evidence="4" key="3">
    <citation type="submission" date="2025-04" db="UniProtKB">
        <authorList>
            <consortium name="RefSeq"/>
        </authorList>
    </citation>
    <scope>IDENTIFICATION</scope>
    <source>
        <strain evidence="4">CBS 304.34</strain>
    </source>
</reference>
<dbReference type="OrthoDB" id="10641209at2759"/>
<gene>
    <name evidence="2 4" type="ORF">BDZ99DRAFT_549468</name>
</gene>
<feature type="compositionally biased region" description="Polar residues" evidence="1">
    <location>
        <begin position="541"/>
        <end position="564"/>
    </location>
</feature>
<accession>A0A6A6Z2I6</accession>
<feature type="region of interest" description="Disordered" evidence="1">
    <location>
        <begin position="50"/>
        <end position="104"/>
    </location>
</feature>
<dbReference type="AlphaFoldDB" id="A0A6A6Z2I6"/>
<feature type="region of interest" description="Disordered" evidence="1">
    <location>
        <begin position="400"/>
        <end position="564"/>
    </location>
</feature>
<reference evidence="2 4" key="1">
    <citation type="journal article" date="2020" name="Stud. Mycol.">
        <title>101 Dothideomycetes genomes: a test case for predicting lifestyles and emergence of pathogens.</title>
        <authorList>
            <person name="Haridas S."/>
            <person name="Albert R."/>
            <person name="Binder M."/>
            <person name="Bloem J."/>
            <person name="Labutti K."/>
            <person name="Salamov A."/>
            <person name="Andreopoulos B."/>
            <person name="Baker S."/>
            <person name="Barry K."/>
            <person name="Bills G."/>
            <person name="Bluhm B."/>
            <person name="Cannon C."/>
            <person name="Castanera R."/>
            <person name="Culley D."/>
            <person name="Daum C."/>
            <person name="Ezra D."/>
            <person name="Gonzalez J."/>
            <person name="Henrissat B."/>
            <person name="Kuo A."/>
            <person name="Liang C."/>
            <person name="Lipzen A."/>
            <person name="Lutzoni F."/>
            <person name="Magnuson J."/>
            <person name="Mondo S."/>
            <person name="Nolan M."/>
            <person name="Ohm R."/>
            <person name="Pangilinan J."/>
            <person name="Park H.-J."/>
            <person name="Ramirez L."/>
            <person name="Alfaro M."/>
            <person name="Sun H."/>
            <person name="Tritt A."/>
            <person name="Yoshinaga Y."/>
            <person name="Zwiers L.-H."/>
            <person name="Turgeon B."/>
            <person name="Goodwin S."/>
            <person name="Spatafora J."/>
            <person name="Crous P."/>
            <person name="Grigoriev I."/>
        </authorList>
    </citation>
    <scope>NUCLEOTIDE SEQUENCE</scope>
    <source>
        <strain evidence="2 4">CBS 304.34</strain>
    </source>
</reference>
<evidence type="ECO:0000256" key="1">
    <source>
        <dbReference type="SAM" id="MobiDB-lite"/>
    </source>
</evidence>
<dbReference type="RefSeq" id="XP_033581982.1">
    <property type="nucleotide sequence ID" value="XM_033726956.1"/>
</dbReference>
<feature type="region of interest" description="Disordered" evidence="1">
    <location>
        <begin position="290"/>
        <end position="335"/>
    </location>
</feature>
<feature type="region of interest" description="Disordered" evidence="1">
    <location>
        <begin position="358"/>
        <end position="388"/>
    </location>
</feature>
<feature type="compositionally biased region" description="Basic and acidic residues" evidence="1">
    <location>
        <begin position="50"/>
        <end position="59"/>
    </location>
</feature>
<sequence>MTANNVPQFIFPTLSMDAAAVDNNNVDDYIMDNIGFGPSVPIEHDQVDEKDLDSEHGSLESEWIPLPSQRGSEKGDNGTGENNDEETNSLKSKRSSGSSSYDHIDEEDFSAGGVALLHLKDTTAANLMSILVDRLVKTSHQVSEARQYILSRREDLFESSEADFHDFAVVNDQLSMHSSNGMAHLQNQSAKLLQALELVREAARQQKNKFSSVSSKVVARHRGSIRTCTTKTLENITEVLNLFETRLGQKNDKSTRVEIEKTIVLLRKVCDRVNEALEFLQNIKRQVNSPIEAQPEPETSSDFWKEDSDLSPGIENETFLSDSDEGLPGRPGYVPKAPIHSSLKVELRDRAAGNVPLQAVVPDSVSEERRQMQGNLVSPSEPGESLEPEALIGPAEGLAFPHESQRNHPYEDELDDGTDSDRSSDDEPILSGSRYSFQARSRNTRRLFHTEEPDIDLEEENNVGRQALVLPGQVELPQDEIKPTNTLEDIPEEDGKQTDTHEGGQTQEEAPLSEGELNPEQTVLAPTSSNGGSPREARSETGAQTGNEIVQEETPVSTGQPHTLELTTSLGDIPEAAATAQEVAQPDTLQNEEEVQLDTEAIVRAFLLGDTPAPSHTTRGGESPTYPRMGSSARCPKIPKNCRWILAMACLAGLGLYYSSQPNALPNEQGSTNDPTGVGFWTRAPSRGRVNERIPAYCRKCNHESFQEALEQRERCGHRFAVCSPSFLGLIFRVDTDLGWWAVVTYMLRL</sequence>
<protein>
    <submittedName>
        <fullName evidence="2 4">Uncharacterized protein</fullName>
    </submittedName>
</protein>